<dbReference type="Pfam" id="PF00652">
    <property type="entry name" value="Ricin_B_lectin"/>
    <property type="match status" value="1"/>
</dbReference>
<dbReference type="AlphaFoldDB" id="A0A166WCG2"/>
<dbReference type="PROSITE" id="PS50231">
    <property type="entry name" value="RICIN_B_LECTIN"/>
    <property type="match status" value="1"/>
</dbReference>
<comment type="caution">
    <text evidence="3">The sequence shown here is derived from an EMBL/GenBank/DDBJ whole genome shotgun (WGS) entry which is preliminary data.</text>
</comment>
<organism evidence="3 4">
    <name type="scientific">Pseudoalteromonas luteoviolacea DSM 6061</name>
    <dbReference type="NCBI Taxonomy" id="1365250"/>
    <lineage>
        <taxon>Bacteria</taxon>
        <taxon>Pseudomonadati</taxon>
        <taxon>Pseudomonadota</taxon>
        <taxon>Gammaproteobacteria</taxon>
        <taxon>Alteromonadales</taxon>
        <taxon>Pseudoalteromonadaceae</taxon>
        <taxon>Pseudoalteromonas</taxon>
    </lineage>
</organism>
<dbReference type="RefSeq" id="WP_063365468.1">
    <property type="nucleotide sequence ID" value="NZ_AQHB01000049.1"/>
</dbReference>
<dbReference type="PATRIC" id="fig|1365250.3.peg.3023"/>
<dbReference type="SUPFAM" id="SSF50370">
    <property type="entry name" value="Ricin B-like lectins"/>
    <property type="match status" value="1"/>
</dbReference>
<dbReference type="EMBL" id="AUYB01000105">
    <property type="protein sequence ID" value="KZN37136.1"/>
    <property type="molecule type" value="Genomic_DNA"/>
</dbReference>
<keyword evidence="4" id="KW-1185">Reference proteome</keyword>
<reference evidence="3 4" key="1">
    <citation type="submission" date="2013-07" db="EMBL/GenBank/DDBJ databases">
        <title>Comparative Genomic and Metabolomic Analysis of Twelve Strains of Pseudoalteromonas luteoviolacea.</title>
        <authorList>
            <person name="Vynne N.G."/>
            <person name="Mansson M."/>
            <person name="Gram L."/>
        </authorList>
    </citation>
    <scope>NUCLEOTIDE SEQUENCE [LARGE SCALE GENOMIC DNA]</scope>
    <source>
        <strain evidence="3 4">DSM 6061</strain>
    </source>
</reference>
<protein>
    <recommendedName>
        <fullName evidence="2">Ricin B lectin domain-containing protein</fullName>
    </recommendedName>
</protein>
<accession>A0A166WCG2</accession>
<dbReference type="InterPro" id="IPR000772">
    <property type="entry name" value="Ricin_B_lectin"/>
</dbReference>
<name>A0A166WCG2_9GAMM</name>
<evidence type="ECO:0000259" key="2">
    <source>
        <dbReference type="SMART" id="SM00458"/>
    </source>
</evidence>
<feature type="domain" description="Ricin B lectin" evidence="2">
    <location>
        <begin position="476"/>
        <end position="602"/>
    </location>
</feature>
<dbReference type="Gene3D" id="2.80.10.50">
    <property type="match status" value="1"/>
</dbReference>
<evidence type="ECO:0000313" key="4">
    <source>
        <dbReference type="Proteomes" id="UP000076643"/>
    </source>
</evidence>
<feature type="signal peptide" evidence="1">
    <location>
        <begin position="1"/>
        <end position="29"/>
    </location>
</feature>
<gene>
    <name evidence="3" type="ORF">N475_17110</name>
</gene>
<keyword evidence="1" id="KW-0732">Signal</keyword>
<feature type="chain" id="PRO_5007881730" description="Ricin B lectin domain-containing protein" evidence="1">
    <location>
        <begin position="30"/>
        <end position="603"/>
    </location>
</feature>
<sequence>MGSRKGVVGTAVVASLVTGSVVFANQANAFGWGSIGDFFKDPVGSVGSAVSQVANVVHHVTSPVTNVAITVLKEGANVVNQATDIVGVDSRAITNQAIAVAQSLTSINQLGTYFTSEQQKLAQLESFAGTAVNNVHHLSQLESLVDGVNSNNVELAKEIVYALIRDIDYNSLKRVADEVKNRDSAQSLMFMVNKGNIGVGVAVDINELDRIKHGHHTHRDQPIMSFFVQAVNPGTPDNAVKFAVGYHKNLPKDVSGNSFSIANTAKNIKVTLAFAPLGTNSLLSFFDITALRNQHKMTAVGVSSKSVNMQVGGTSRQVVFKQCQNGRLLVADGNCHNAHEDLSLSAISGVSQTDQHTSVGGVSFVFKSFGTVPGMYCVQTVEPADPHTWNDNYFCASQDIGMKWSYAGPIDGMRCTQIKESADPHTWEDNYLCLPDSSDFLFSWSSAGKADMKKTVRWLESADPHTWHDNFLGIEKHVELKIHGKCLDIWFAHPANGQDIVVHDCHGGANQKWLFTNDGKVRSKMNYNKCLDYRNFATSNGETLMIWDCNTSPTQSFKYVNSQLKTVLEPSRCVDAPSAHNGTRTHLWDCPVLHPNNTVAVSQ</sequence>
<evidence type="ECO:0000256" key="1">
    <source>
        <dbReference type="SAM" id="SignalP"/>
    </source>
</evidence>
<dbReference type="Proteomes" id="UP000076643">
    <property type="component" value="Unassembled WGS sequence"/>
</dbReference>
<proteinExistence type="predicted"/>
<dbReference type="InterPro" id="IPR035992">
    <property type="entry name" value="Ricin_B-like_lectins"/>
</dbReference>
<dbReference type="SMART" id="SM00458">
    <property type="entry name" value="RICIN"/>
    <property type="match status" value="1"/>
</dbReference>
<evidence type="ECO:0000313" key="3">
    <source>
        <dbReference type="EMBL" id="KZN37136.1"/>
    </source>
</evidence>